<name>A0A016CWL4_BACFG</name>
<proteinExistence type="predicted"/>
<evidence type="ECO:0000313" key="2">
    <source>
        <dbReference type="Proteomes" id="UP000020938"/>
    </source>
</evidence>
<dbReference type="EMBL" id="JGDS01000015">
    <property type="protein sequence ID" value="EXZ75709.1"/>
    <property type="molecule type" value="Genomic_DNA"/>
</dbReference>
<dbReference type="PATRIC" id="fig|1339314.3.peg.143"/>
<dbReference type="AlphaFoldDB" id="A0A016CWL4"/>
<gene>
    <name evidence="1" type="ORF">M123_4825</name>
</gene>
<accession>A0A016CWL4</accession>
<reference evidence="1 2" key="1">
    <citation type="submission" date="2014-02" db="EMBL/GenBank/DDBJ databases">
        <authorList>
            <person name="Sears C."/>
            <person name="Carroll K."/>
            <person name="Sack B.R."/>
            <person name="Qadri F."/>
            <person name="Myers L.L."/>
            <person name="Chung G.-T."/>
            <person name="Escheverria P."/>
            <person name="Fraser C.M."/>
            <person name="Sadzewicz L."/>
            <person name="Shefchek K.A."/>
            <person name="Tallon L."/>
            <person name="Das S.P."/>
            <person name="Daugherty S."/>
            <person name="Mongodin E.F."/>
        </authorList>
    </citation>
    <scope>NUCLEOTIDE SEQUENCE [LARGE SCALE GENOMIC DNA]</scope>
    <source>
        <strain evidence="1 2">3976T8</strain>
    </source>
</reference>
<organism evidence="1 2">
    <name type="scientific">Bacteroides fragilis str. 3976T8</name>
    <dbReference type="NCBI Taxonomy" id="1339314"/>
    <lineage>
        <taxon>Bacteria</taxon>
        <taxon>Pseudomonadati</taxon>
        <taxon>Bacteroidota</taxon>
        <taxon>Bacteroidia</taxon>
        <taxon>Bacteroidales</taxon>
        <taxon>Bacteroidaceae</taxon>
        <taxon>Bacteroides</taxon>
    </lineage>
</organism>
<comment type="caution">
    <text evidence="1">The sequence shown here is derived from an EMBL/GenBank/DDBJ whole genome shotgun (WGS) entry which is preliminary data.</text>
</comment>
<evidence type="ECO:0000313" key="1">
    <source>
        <dbReference type="EMBL" id="EXZ75709.1"/>
    </source>
</evidence>
<dbReference type="Proteomes" id="UP000020938">
    <property type="component" value="Unassembled WGS sequence"/>
</dbReference>
<protein>
    <submittedName>
        <fullName evidence="1">Uncharacterized protein</fullName>
    </submittedName>
</protein>
<sequence length="58" mass="6410">MRFSQRAQGANIPLLFPGYFCFPAGKRKYAACLKSGAVTGGRKPAGFYREGRDAIRRV</sequence>